<dbReference type="RefSeq" id="WP_203899684.1">
    <property type="nucleotide sequence ID" value="NZ_BOPF01000009.1"/>
</dbReference>
<feature type="repeat" description="WD" evidence="3">
    <location>
        <begin position="630"/>
        <end position="652"/>
    </location>
</feature>
<comment type="caution">
    <text evidence="4">The sequence shown here is derived from an EMBL/GenBank/DDBJ whole genome shotgun (WGS) entry which is preliminary data.</text>
</comment>
<dbReference type="AlphaFoldDB" id="A0A8J3YKM1"/>
<dbReference type="Gene3D" id="2.130.10.10">
    <property type="entry name" value="YVTN repeat-like/Quinoprotein amine dehydrogenase"/>
    <property type="match status" value="4"/>
</dbReference>
<evidence type="ECO:0008006" key="6">
    <source>
        <dbReference type="Google" id="ProtNLM"/>
    </source>
</evidence>
<evidence type="ECO:0000256" key="1">
    <source>
        <dbReference type="ARBA" id="ARBA00022574"/>
    </source>
</evidence>
<dbReference type="Pfam" id="PF00400">
    <property type="entry name" value="WD40"/>
    <property type="match status" value="4"/>
</dbReference>
<proteinExistence type="predicted"/>
<reference evidence="4" key="1">
    <citation type="submission" date="2021-01" db="EMBL/GenBank/DDBJ databases">
        <title>Whole genome shotgun sequence of Virgisporangium aliadipatigenens NBRC 105644.</title>
        <authorList>
            <person name="Komaki H."/>
            <person name="Tamura T."/>
        </authorList>
    </citation>
    <scope>NUCLEOTIDE SEQUENCE</scope>
    <source>
        <strain evidence="4">NBRC 105644</strain>
    </source>
</reference>
<accession>A0A8J3YKM1</accession>
<dbReference type="InterPro" id="IPR001680">
    <property type="entry name" value="WD40_rpt"/>
</dbReference>
<keyword evidence="1 3" id="KW-0853">WD repeat</keyword>
<dbReference type="Proteomes" id="UP000619260">
    <property type="component" value="Unassembled WGS sequence"/>
</dbReference>
<dbReference type="InterPro" id="IPR015943">
    <property type="entry name" value="WD40/YVTN_repeat-like_dom_sf"/>
</dbReference>
<evidence type="ECO:0000256" key="2">
    <source>
        <dbReference type="ARBA" id="ARBA00022737"/>
    </source>
</evidence>
<gene>
    <name evidence="4" type="ORF">Val02_30430</name>
</gene>
<dbReference type="SUPFAM" id="SSF50998">
    <property type="entry name" value="Quinoprotein alcohol dehydrogenase-like"/>
    <property type="match status" value="1"/>
</dbReference>
<dbReference type="InterPro" id="IPR036322">
    <property type="entry name" value="WD40_repeat_dom_sf"/>
</dbReference>
<dbReference type="SMART" id="SM00320">
    <property type="entry name" value="WD40"/>
    <property type="match status" value="5"/>
</dbReference>
<dbReference type="InterPro" id="IPR011047">
    <property type="entry name" value="Quinoprotein_ADH-like_sf"/>
</dbReference>
<dbReference type="PANTHER" id="PTHR19848:SF8">
    <property type="entry name" value="F-BOX AND WD REPEAT DOMAIN CONTAINING 7"/>
    <property type="match status" value="1"/>
</dbReference>
<organism evidence="4 5">
    <name type="scientific">Virgisporangium aliadipatigenens</name>
    <dbReference type="NCBI Taxonomy" id="741659"/>
    <lineage>
        <taxon>Bacteria</taxon>
        <taxon>Bacillati</taxon>
        <taxon>Actinomycetota</taxon>
        <taxon>Actinomycetes</taxon>
        <taxon>Micromonosporales</taxon>
        <taxon>Micromonosporaceae</taxon>
        <taxon>Virgisporangium</taxon>
    </lineage>
</organism>
<keyword evidence="2" id="KW-0677">Repeat</keyword>
<feature type="repeat" description="WD" evidence="3">
    <location>
        <begin position="341"/>
        <end position="384"/>
    </location>
</feature>
<dbReference type="PRINTS" id="PR00320">
    <property type="entry name" value="GPROTEINBRPT"/>
</dbReference>
<dbReference type="SUPFAM" id="SSF50978">
    <property type="entry name" value="WD40 repeat-like"/>
    <property type="match status" value="1"/>
</dbReference>
<dbReference type="EMBL" id="BOPF01000009">
    <property type="protein sequence ID" value="GIJ46157.1"/>
    <property type="molecule type" value="Genomic_DNA"/>
</dbReference>
<evidence type="ECO:0000313" key="4">
    <source>
        <dbReference type="EMBL" id="GIJ46157.1"/>
    </source>
</evidence>
<dbReference type="PROSITE" id="PS50294">
    <property type="entry name" value="WD_REPEATS_REGION"/>
    <property type="match status" value="2"/>
</dbReference>
<sequence>MDQAVERRAAHLLRGAGAGERAGILQAMGLTEALEAPAGEPSVGWVPLWAAGNRSAFHLTLRGHEGPVLAVSVGGRGLVASGGADQTIRLWNGRTGVLLSTLTEHTGAVVALAMNDRVLASAGTDGTLRLWNPQNGAALRVIPMPGGDPIRLVLLRDLVLVAFDMTVESWNVATGEHVTSIELYNDMPDGDFDDDPVGLVAVPELDLIATMESDFDGGRVIHLRDPTTGAVTATLPWPGPSDDPDLDDAELVPPLVVAGTRIGATTVLPSMEHYEPNRWTGEAWWDARTGDLVVNRELGRNRTLSAGGPAGRVAILTTRDRRYRSDEIVSPDIHIAQGADLHGHAGHVHAAAFGTVGDRTVLATAGADGDVLVWDADDDLRTSNDSGPVAYVADPDRPVLVAGVNKFTLAVRAAASGAVTGHLRCHAYPGQPGHHCPDLVNASGRYMSLGHCGFAVAAGVVDGRWLVASSGDGTGVPLWDPRTGEVVRVIAEKTPARALAFDGQLLATASWVSTSSPQVWDASTGEQTVGLDWPGRIERTEALAFGTADGRPVLAGATRGAVTVWDLANGARLADFAAVSSRLAATTDRLAMTDGERVLLADLTTGRRTATIEPADGAVTATAFVTKGRLVTGTERGTVRVWDTSTARPLATLATFARPVAALATGHLDGLPTVFARATTGRLVACRLTHHLRDG</sequence>
<feature type="repeat" description="WD" evidence="3">
    <location>
        <begin position="61"/>
        <end position="101"/>
    </location>
</feature>
<protein>
    <recommendedName>
        <fullName evidence="6">WD40 repeat domain-containing protein</fullName>
    </recommendedName>
</protein>
<dbReference type="PANTHER" id="PTHR19848">
    <property type="entry name" value="WD40 REPEAT PROTEIN"/>
    <property type="match status" value="1"/>
</dbReference>
<name>A0A8J3YKM1_9ACTN</name>
<evidence type="ECO:0000256" key="3">
    <source>
        <dbReference type="PROSITE-ProRule" id="PRU00221"/>
    </source>
</evidence>
<keyword evidence="5" id="KW-1185">Reference proteome</keyword>
<feature type="repeat" description="WD" evidence="3">
    <location>
        <begin position="102"/>
        <end position="141"/>
    </location>
</feature>
<evidence type="ECO:0000313" key="5">
    <source>
        <dbReference type="Proteomes" id="UP000619260"/>
    </source>
</evidence>
<dbReference type="PROSITE" id="PS50082">
    <property type="entry name" value="WD_REPEATS_2"/>
    <property type="match status" value="4"/>
</dbReference>
<dbReference type="InterPro" id="IPR020472">
    <property type="entry name" value="WD40_PAC1"/>
</dbReference>